<dbReference type="Gene3D" id="2.170.130.10">
    <property type="entry name" value="TonB-dependent receptor, plug domain"/>
    <property type="match status" value="1"/>
</dbReference>
<keyword evidence="13" id="KW-1185">Reference proteome</keyword>
<comment type="similarity">
    <text evidence="8 9">Belongs to the TonB-dependent receptor family.</text>
</comment>
<dbReference type="EMBL" id="JAGUCO010000004">
    <property type="protein sequence ID" value="MBS2098318.1"/>
    <property type="molecule type" value="Genomic_DNA"/>
</dbReference>
<gene>
    <name evidence="12" type="ORF">KEM10_08495</name>
</gene>
<dbReference type="PROSITE" id="PS52016">
    <property type="entry name" value="TONB_DEPENDENT_REC_3"/>
    <property type="match status" value="1"/>
</dbReference>
<dbReference type="PANTHER" id="PTHR30069:SF28">
    <property type="entry name" value="TONB-DEPENDENT RECEPTOR YNCD-RELATED"/>
    <property type="match status" value="1"/>
</dbReference>
<dbReference type="InterPro" id="IPR039426">
    <property type="entry name" value="TonB-dep_rcpt-like"/>
</dbReference>
<feature type="domain" description="TonB-dependent receptor-like beta-barrel" evidence="10">
    <location>
        <begin position="237"/>
        <end position="645"/>
    </location>
</feature>
<keyword evidence="4 8" id="KW-0812">Transmembrane</keyword>
<keyword evidence="7 8" id="KW-0998">Cell outer membrane</keyword>
<evidence type="ECO:0000256" key="6">
    <source>
        <dbReference type="ARBA" id="ARBA00023136"/>
    </source>
</evidence>
<comment type="subcellular location">
    <subcellularLocation>
        <location evidence="1 8">Cell outer membrane</location>
        <topology evidence="1 8">Multi-pass membrane protein</topology>
    </subcellularLocation>
</comment>
<dbReference type="InterPro" id="IPR036942">
    <property type="entry name" value="Beta-barrel_TonB_sf"/>
</dbReference>
<proteinExistence type="inferred from homology"/>
<evidence type="ECO:0000259" key="10">
    <source>
        <dbReference type="Pfam" id="PF00593"/>
    </source>
</evidence>
<name>A0ABS5JU21_9BACT</name>
<sequence>MDSKRFALCIALFIWGFGPIRGQQWNDQQKDSLLTLEQKKLDEIIINAPVYIQKLESWSGAVSIIDSMQIRSGNSYQLSEQINTIPGVVMQQGTMSTNRITIRGVGSRTAYESNRIKAYWGEMPLTNGDGVTSIEDISLNDIGGIQVLKGPSSALFGAGLGGVIFIDPWNAVNNNEVYFKSEMGSYNTISNQLNVSFKNATSGIYSITAGQLHTDGYRENSNYNRYTVTLKGRQPVGKNYLHFLYNYRYLNGQIPSSLDSTDFNDNPKKAARSWKNIQGYEKTGRHLINLGFSSPFSKNTSNVINMFYNNSNLDELRPFNRLDEQRTGLGMREKFTFTKNNLRIDLGGELMWEQNQLAYYGVDSDNKDDLLNSNNISRSYVNVFVLFEYQFHPKWTLQAAANVNQTFYTSEDDGTGVKYDHRYDWIASPRIGLNYNFYKQMYLYGSFGHGFSTPSVEEAQMPDASFNRDIKPEEGWNADFGYRFHSDNAKTRIDLTFYWMRLSNLLVTKRESEAVFYGVNAGETTHNGLELTANKSFFEIKDKRQLDVSVAYFTSVNKFKNFIDDGDDYSGNHLPGIPNYSFSIDGHLYIKPFHINVNYKAVGSQYLNDSNLKEYESYAKAGSRILIDVVSEPFKGSVYLGADNLFNTHYASMVLINAPSFGNNAPRYYYPGLPFTIYAGFNLSF</sequence>
<dbReference type="Pfam" id="PF07715">
    <property type="entry name" value="Plug"/>
    <property type="match status" value="1"/>
</dbReference>
<evidence type="ECO:0000256" key="4">
    <source>
        <dbReference type="ARBA" id="ARBA00022692"/>
    </source>
</evidence>
<evidence type="ECO:0000256" key="3">
    <source>
        <dbReference type="ARBA" id="ARBA00022452"/>
    </source>
</evidence>
<protein>
    <submittedName>
        <fullName evidence="12">TonB-dependent receptor</fullName>
    </submittedName>
</protein>
<evidence type="ECO:0000313" key="13">
    <source>
        <dbReference type="Proteomes" id="UP000708576"/>
    </source>
</evidence>
<dbReference type="SUPFAM" id="SSF56935">
    <property type="entry name" value="Porins"/>
    <property type="match status" value="1"/>
</dbReference>
<dbReference type="Proteomes" id="UP000708576">
    <property type="component" value="Unassembled WGS sequence"/>
</dbReference>
<dbReference type="InterPro" id="IPR000531">
    <property type="entry name" value="Beta-barrel_TonB"/>
</dbReference>
<dbReference type="InterPro" id="IPR012910">
    <property type="entry name" value="Plug_dom"/>
</dbReference>
<dbReference type="PANTHER" id="PTHR30069">
    <property type="entry name" value="TONB-DEPENDENT OUTER MEMBRANE RECEPTOR"/>
    <property type="match status" value="1"/>
</dbReference>
<evidence type="ECO:0000256" key="7">
    <source>
        <dbReference type="ARBA" id="ARBA00023237"/>
    </source>
</evidence>
<evidence type="ECO:0000256" key="8">
    <source>
        <dbReference type="PROSITE-ProRule" id="PRU01360"/>
    </source>
</evidence>
<comment type="caution">
    <text evidence="12">The sequence shown here is derived from an EMBL/GenBank/DDBJ whole genome shotgun (WGS) entry which is preliminary data.</text>
</comment>
<dbReference type="RefSeq" id="WP_212215562.1">
    <property type="nucleotide sequence ID" value="NZ_JAGUCO010000004.1"/>
</dbReference>
<dbReference type="Pfam" id="PF00593">
    <property type="entry name" value="TonB_dep_Rec_b-barrel"/>
    <property type="match status" value="1"/>
</dbReference>
<keyword evidence="5 9" id="KW-0798">TonB box</keyword>
<evidence type="ECO:0000259" key="11">
    <source>
        <dbReference type="Pfam" id="PF07715"/>
    </source>
</evidence>
<keyword evidence="2 8" id="KW-0813">Transport</keyword>
<keyword evidence="3 8" id="KW-1134">Transmembrane beta strand</keyword>
<keyword evidence="6 8" id="KW-0472">Membrane</keyword>
<evidence type="ECO:0000256" key="9">
    <source>
        <dbReference type="RuleBase" id="RU003357"/>
    </source>
</evidence>
<evidence type="ECO:0000256" key="1">
    <source>
        <dbReference type="ARBA" id="ARBA00004571"/>
    </source>
</evidence>
<organism evidence="12 13">
    <name type="scientific">Carboxylicivirga linearis</name>
    <dbReference type="NCBI Taxonomy" id="1628157"/>
    <lineage>
        <taxon>Bacteria</taxon>
        <taxon>Pseudomonadati</taxon>
        <taxon>Bacteroidota</taxon>
        <taxon>Bacteroidia</taxon>
        <taxon>Marinilabiliales</taxon>
        <taxon>Marinilabiliaceae</taxon>
        <taxon>Carboxylicivirga</taxon>
    </lineage>
</organism>
<dbReference type="Gene3D" id="2.40.170.20">
    <property type="entry name" value="TonB-dependent receptor, beta-barrel domain"/>
    <property type="match status" value="1"/>
</dbReference>
<evidence type="ECO:0000256" key="2">
    <source>
        <dbReference type="ARBA" id="ARBA00022448"/>
    </source>
</evidence>
<evidence type="ECO:0000256" key="5">
    <source>
        <dbReference type="ARBA" id="ARBA00023077"/>
    </source>
</evidence>
<keyword evidence="12" id="KW-0675">Receptor</keyword>
<evidence type="ECO:0000313" key="12">
    <source>
        <dbReference type="EMBL" id="MBS2098318.1"/>
    </source>
</evidence>
<reference evidence="12 13" key="1">
    <citation type="journal article" date="2015" name="Int. J. Syst. Evol. Microbiol.">
        <title>Carboxylicivirga linearis sp. nov., isolated from a sea cucumber culture pond.</title>
        <authorList>
            <person name="Wang F.Q."/>
            <person name="Zhou Y.X."/>
            <person name="Lin X.Z."/>
            <person name="Chen G.J."/>
            <person name="Du Z.J."/>
        </authorList>
    </citation>
    <scope>NUCLEOTIDE SEQUENCE [LARGE SCALE GENOMIC DNA]</scope>
    <source>
        <strain evidence="12 13">FB218</strain>
    </source>
</reference>
<feature type="domain" description="TonB-dependent receptor plug" evidence="11">
    <location>
        <begin position="57"/>
        <end position="163"/>
    </location>
</feature>
<accession>A0ABS5JU21</accession>
<dbReference type="InterPro" id="IPR037066">
    <property type="entry name" value="Plug_dom_sf"/>
</dbReference>